<dbReference type="SUPFAM" id="SSF52540">
    <property type="entry name" value="P-loop containing nucleoside triphosphate hydrolases"/>
    <property type="match status" value="1"/>
</dbReference>
<accession>A0A369W7D9</accession>
<comment type="caution">
    <text evidence="1">The sequence shown here is derived from an EMBL/GenBank/DDBJ whole genome shotgun (WGS) entry which is preliminary data.</text>
</comment>
<dbReference type="EMBL" id="QQNH01000008">
    <property type="protein sequence ID" value="RDE09152.1"/>
    <property type="molecule type" value="Genomic_DNA"/>
</dbReference>
<proteinExistence type="predicted"/>
<dbReference type="AlphaFoldDB" id="A0A369W7D9"/>
<keyword evidence="2" id="KW-1185">Reference proteome</keyword>
<protein>
    <submittedName>
        <fullName evidence="1">Uncharacterized protein</fullName>
    </submittedName>
</protein>
<reference evidence="2" key="1">
    <citation type="submission" date="2018-07" db="EMBL/GenBank/DDBJ databases">
        <authorList>
            <person name="Liu B.-T."/>
            <person name="Du Z."/>
        </authorList>
    </citation>
    <scope>NUCLEOTIDE SEQUENCE [LARGE SCALE GENOMIC DNA]</scope>
    <source>
        <strain evidence="2">XYN52</strain>
    </source>
</reference>
<name>A0A369W7D9_9HYPH</name>
<evidence type="ECO:0000313" key="2">
    <source>
        <dbReference type="Proteomes" id="UP000253759"/>
    </source>
</evidence>
<sequence>MPTDQLLASAAFDTLIQTAVERFEIVVIDTPPVLVVGDGTYVSRHADTIAFVVKWAETSQAEARAGLNRLEAFKRPDADFLVVLNQHESMRSSVFDRYMRNYQRR</sequence>
<organism evidence="1 2">
    <name type="scientific">Pelagibacterium lacus</name>
    <dbReference type="NCBI Taxonomy" id="2282655"/>
    <lineage>
        <taxon>Bacteria</taxon>
        <taxon>Pseudomonadati</taxon>
        <taxon>Pseudomonadota</taxon>
        <taxon>Alphaproteobacteria</taxon>
        <taxon>Hyphomicrobiales</taxon>
        <taxon>Devosiaceae</taxon>
        <taxon>Pelagibacterium</taxon>
    </lineage>
</organism>
<gene>
    <name evidence="1" type="ORF">DVH29_08150</name>
</gene>
<dbReference type="OrthoDB" id="230260at2"/>
<dbReference type="Proteomes" id="UP000253759">
    <property type="component" value="Unassembled WGS sequence"/>
</dbReference>
<dbReference type="InterPro" id="IPR027417">
    <property type="entry name" value="P-loop_NTPase"/>
</dbReference>
<dbReference type="Gene3D" id="3.40.50.300">
    <property type="entry name" value="P-loop containing nucleotide triphosphate hydrolases"/>
    <property type="match status" value="1"/>
</dbReference>
<dbReference type="RefSeq" id="WP_114645678.1">
    <property type="nucleotide sequence ID" value="NZ_QQNH01000008.1"/>
</dbReference>
<evidence type="ECO:0000313" key="1">
    <source>
        <dbReference type="EMBL" id="RDE09152.1"/>
    </source>
</evidence>